<dbReference type="PANTHER" id="PTHR46746">
    <property type="entry name" value="KILLER CELL LECTIN-LIKE RECEPTOR SUBFAMILY F MEMBER 2"/>
    <property type="match status" value="1"/>
</dbReference>
<evidence type="ECO:0000313" key="4">
    <source>
        <dbReference type="EMBL" id="PIO30443.1"/>
    </source>
</evidence>
<evidence type="ECO:0000313" key="5">
    <source>
        <dbReference type="Proteomes" id="UP000228934"/>
    </source>
</evidence>
<accession>A0A2G9RTE2</accession>
<organism evidence="4 5">
    <name type="scientific">Aquarana catesbeiana</name>
    <name type="common">American bullfrog</name>
    <name type="synonym">Rana catesbeiana</name>
    <dbReference type="NCBI Taxonomy" id="8400"/>
    <lineage>
        <taxon>Eukaryota</taxon>
        <taxon>Metazoa</taxon>
        <taxon>Chordata</taxon>
        <taxon>Craniata</taxon>
        <taxon>Vertebrata</taxon>
        <taxon>Euteleostomi</taxon>
        <taxon>Amphibia</taxon>
        <taxon>Batrachia</taxon>
        <taxon>Anura</taxon>
        <taxon>Neobatrachia</taxon>
        <taxon>Ranoidea</taxon>
        <taxon>Ranidae</taxon>
        <taxon>Aquarana</taxon>
    </lineage>
</organism>
<protein>
    <recommendedName>
        <fullName evidence="6">C-type lectin domain-containing protein</fullName>
    </recommendedName>
</protein>
<keyword evidence="3" id="KW-0812">Transmembrane</keyword>
<dbReference type="SUPFAM" id="SSF56436">
    <property type="entry name" value="C-type lectin-like"/>
    <property type="match status" value="1"/>
</dbReference>
<reference evidence="5" key="1">
    <citation type="journal article" date="2017" name="Nat. Commun.">
        <title>The North American bullfrog draft genome provides insight into hormonal regulation of long noncoding RNA.</title>
        <authorList>
            <person name="Hammond S.A."/>
            <person name="Warren R.L."/>
            <person name="Vandervalk B.P."/>
            <person name="Kucuk E."/>
            <person name="Khan H."/>
            <person name="Gibb E.A."/>
            <person name="Pandoh P."/>
            <person name="Kirk H."/>
            <person name="Zhao Y."/>
            <person name="Jones M."/>
            <person name="Mungall A.J."/>
            <person name="Coope R."/>
            <person name="Pleasance S."/>
            <person name="Moore R.A."/>
            <person name="Holt R.A."/>
            <person name="Round J.M."/>
            <person name="Ohora S."/>
            <person name="Walle B.V."/>
            <person name="Veldhoen N."/>
            <person name="Helbing C.C."/>
            <person name="Birol I."/>
        </authorList>
    </citation>
    <scope>NUCLEOTIDE SEQUENCE [LARGE SCALE GENOMIC DNA]</scope>
</reference>
<gene>
    <name evidence="4" type="ORF">AB205_0157960</name>
</gene>
<sequence length="161" mass="18451">TPREENAYAELNIQHKNEPIFKGWVTQCLVVILFILFFIVAIFICVLFILYSNMMDKITKLDSAFNDIKNKGSNVKYPFTDEVIAYYSSDSQRIMELLGKVAEEVQKMKNSSNPLCSEGWRHYGLSCYYFSSDTIPWIASKKACEDKNAHLVVINGEGEKV</sequence>
<feature type="transmembrane region" description="Helical" evidence="3">
    <location>
        <begin position="24"/>
        <end position="51"/>
    </location>
</feature>
<proteinExistence type="predicted"/>
<keyword evidence="3" id="KW-1133">Transmembrane helix</keyword>
<dbReference type="GO" id="GO:0030246">
    <property type="term" value="F:carbohydrate binding"/>
    <property type="evidence" value="ECO:0007669"/>
    <property type="project" value="UniProtKB-KW"/>
</dbReference>
<dbReference type="PANTHER" id="PTHR46746:SF9">
    <property type="entry name" value="CD209 ANTIGEN-LIKE PROTEIN C-LIKE"/>
    <property type="match status" value="1"/>
</dbReference>
<keyword evidence="2" id="KW-1015">Disulfide bond</keyword>
<dbReference type="AlphaFoldDB" id="A0A2G9RTE2"/>
<dbReference type="Gene3D" id="3.10.100.10">
    <property type="entry name" value="Mannose-Binding Protein A, subunit A"/>
    <property type="match status" value="1"/>
</dbReference>
<dbReference type="EMBL" id="KV933835">
    <property type="protein sequence ID" value="PIO30443.1"/>
    <property type="molecule type" value="Genomic_DNA"/>
</dbReference>
<name>A0A2G9RTE2_AQUCT</name>
<dbReference type="InterPro" id="IPR051379">
    <property type="entry name" value="C-type_Lectin_Receptor_IMM"/>
</dbReference>
<dbReference type="Proteomes" id="UP000228934">
    <property type="component" value="Unassembled WGS sequence"/>
</dbReference>
<evidence type="ECO:0000256" key="3">
    <source>
        <dbReference type="SAM" id="Phobius"/>
    </source>
</evidence>
<keyword evidence="1" id="KW-0430">Lectin</keyword>
<evidence type="ECO:0008006" key="6">
    <source>
        <dbReference type="Google" id="ProtNLM"/>
    </source>
</evidence>
<keyword evidence="5" id="KW-1185">Reference proteome</keyword>
<dbReference type="InterPro" id="IPR016186">
    <property type="entry name" value="C-type_lectin-like/link_sf"/>
</dbReference>
<evidence type="ECO:0000256" key="1">
    <source>
        <dbReference type="ARBA" id="ARBA00022734"/>
    </source>
</evidence>
<dbReference type="OrthoDB" id="6133475at2759"/>
<feature type="non-terminal residue" evidence="4">
    <location>
        <position position="161"/>
    </location>
</feature>
<dbReference type="InterPro" id="IPR016187">
    <property type="entry name" value="CTDL_fold"/>
</dbReference>
<keyword evidence="3" id="KW-0472">Membrane</keyword>
<evidence type="ECO:0000256" key="2">
    <source>
        <dbReference type="ARBA" id="ARBA00023157"/>
    </source>
</evidence>
<feature type="non-terminal residue" evidence="4">
    <location>
        <position position="1"/>
    </location>
</feature>